<dbReference type="Pfam" id="PF14681">
    <property type="entry name" value="UPRTase"/>
    <property type="match status" value="1"/>
</dbReference>
<feature type="region of interest" description="Disordered" evidence="9">
    <location>
        <begin position="45"/>
        <end position="69"/>
    </location>
</feature>
<evidence type="ECO:0000259" key="10">
    <source>
        <dbReference type="Pfam" id="PF14681"/>
    </source>
</evidence>
<dbReference type="GO" id="GO:0005634">
    <property type="term" value="C:nucleus"/>
    <property type="evidence" value="ECO:0007669"/>
    <property type="project" value="UniProtKB-SubCell"/>
</dbReference>
<evidence type="ECO:0000256" key="1">
    <source>
        <dbReference type="ARBA" id="ARBA00004123"/>
    </source>
</evidence>
<dbReference type="SUPFAM" id="SSF53271">
    <property type="entry name" value="PRTase-like"/>
    <property type="match status" value="1"/>
</dbReference>
<keyword evidence="6" id="KW-0342">GTP-binding</keyword>
<dbReference type="InterPro" id="IPR000836">
    <property type="entry name" value="PRTase_dom"/>
</dbReference>
<sequence>MTLYLDAGLLESHLMPCHNQQLNSVNSGQEHPMKQVRFANSSSSSVPAVLNSSEPTDVPTQPVSPDSLGPQLKLLPLNDQIRELQTIIRDKTTSRGDFVFCADRLIRLVVEEGLNQLPFSECTVTTPTGYKYEGVKFERGNCGVSIMRSGEAMEQGLRDCCRSIRIGKILIQSDEETQKAKVYYAKFPPDVYRRKVLLMYPILSTGNTVIEAVRVLIEHGVQPKHIILLSLFSTPHGAKSIIQEFPDITILTTEVHPVAPTHFGQRYFEFEKILKDCCCDEYTVQHRVGKEK</sequence>
<dbReference type="InterPro" id="IPR029057">
    <property type="entry name" value="PRTase-like"/>
</dbReference>
<evidence type="ECO:0000256" key="3">
    <source>
        <dbReference type="ARBA" id="ARBA00009516"/>
    </source>
</evidence>
<reference evidence="11" key="1">
    <citation type="submission" date="2025-08" db="UniProtKB">
        <authorList>
            <consortium name="Ensembl"/>
        </authorList>
    </citation>
    <scope>IDENTIFICATION</scope>
</reference>
<dbReference type="FunFam" id="3.40.50.2020:FF:000026">
    <property type="entry name" value="Uracil phosphoribosyltransferase homolog"/>
    <property type="match status" value="1"/>
</dbReference>
<keyword evidence="5" id="KW-0547">Nucleotide-binding</keyword>
<protein>
    <recommendedName>
        <fullName evidence="8">Uracil phosphoribosyltransferase homolog</fullName>
    </recommendedName>
</protein>
<dbReference type="Ensembl" id="ENSXCOT00000005445.1">
    <property type="protein sequence ID" value="ENSXCOP00000005383.1"/>
    <property type="gene ID" value="ENSXCOG00000004213.1"/>
</dbReference>
<dbReference type="AlphaFoldDB" id="A0A3B5KZ69"/>
<dbReference type="GO" id="GO:0005525">
    <property type="term" value="F:GTP binding"/>
    <property type="evidence" value="ECO:0007669"/>
    <property type="project" value="UniProtKB-KW"/>
</dbReference>
<comment type="similarity">
    <text evidence="3">Belongs to the UPRTase family.</text>
</comment>
<reference evidence="11" key="2">
    <citation type="submission" date="2025-09" db="UniProtKB">
        <authorList>
            <consortium name="Ensembl"/>
        </authorList>
    </citation>
    <scope>IDENTIFICATION</scope>
</reference>
<dbReference type="Proteomes" id="UP000261380">
    <property type="component" value="Unplaced"/>
</dbReference>
<evidence type="ECO:0000313" key="11">
    <source>
        <dbReference type="Ensembl" id="ENSXCOP00000005383.1"/>
    </source>
</evidence>
<evidence type="ECO:0000256" key="7">
    <source>
        <dbReference type="ARBA" id="ARBA00023242"/>
    </source>
</evidence>
<evidence type="ECO:0000256" key="6">
    <source>
        <dbReference type="ARBA" id="ARBA00023134"/>
    </source>
</evidence>
<gene>
    <name evidence="11" type="primary">UPRT</name>
</gene>
<evidence type="ECO:0000256" key="5">
    <source>
        <dbReference type="ARBA" id="ARBA00022741"/>
    </source>
</evidence>
<evidence type="ECO:0000313" key="12">
    <source>
        <dbReference type="Proteomes" id="UP000261380"/>
    </source>
</evidence>
<comment type="subcellular location">
    <subcellularLocation>
        <location evidence="2">Cytoplasm</location>
    </subcellularLocation>
    <subcellularLocation>
        <location evidence="1">Nucleus</location>
    </subcellularLocation>
</comment>
<evidence type="ECO:0000256" key="4">
    <source>
        <dbReference type="ARBA" id="ARBA00022490"/>
    </source>
</evidence>
<accession>A0A3B5KZ69</accession>
<feature type="compositionally biased region" description="Polar residues" evidence="9">
    <location>
        <begin position="54"/>
        <end position="64"/>
    </location>
</feature>
<proteinExistence type="inferred from homology"/>
<evidence type="ECO:0000256" key="8">
    <source>
        <dbReference type="ARBA" id="ARBA00044193"/>
    </source>
</evidence>
<name>A0A3B5KZ69_9TELE</name>
<dbReference type="GeneTree" id="ENSGT01020000230412"/>
<dbReference type="Gene3D" id="3.40.50.2020">
    <property type="match status" value="1"/>
</dbReference>
<keyword evidence="7" id="KW-0539">Nucleus</keyword>
<evidence type="ECO:0000256" key="2">
    <source>
        <dbReference type="ARBA" id="ARBA00004496"/>
    </source>
</evidence>
<evidence type="ECO:0000256" key="9">
    <source>
        <dbReference type="SAM" id="MobiDB-lite"/>
    </source>
</evidence>
<keyword evidence="4" id="KW-0963">Cytoplasm</keyword>
<keyword evidence="12" id="KW-1185">Reference proteome</keyword>
<organism evidence="11 12">
    <name type="scientific">Xiphophorus couchianus</name>
    <name type="common">Monterrey platyfish</name>
    <dbReference type="NCBI Taxonomy" id="32473"/>
    <lineage>
        <taxon>Eukaryota</taxon>
        <taxon>Metazoa</taxon>
        <taxon>Chordata</taxon>
        <taxon>Craniata</taxon>
        <taxon>Vertebrata</taxon>
        <taxon>Euteleostomi</taxon>
        <taxon>Actinopterygii</taxon>
        <taxon>Neopterygii</taxon>
        <taxon>Teleostei</taxon>
        <taxon>Neoteleostei</taxon>
        <taxon>Acanthomorphata</taxon>
        <taxon>Ovalentaria</taxon>
        <taxon>Atherinomorphae</taxon>
        <taxon>Cyprinodontiformes</taxon>
        <taxon>Poeciliidae</taxon>
        <taxon>Poeciliinae</taxon>
        <taxon>Xiphophorus</taxon>
    </lineage>
</organism>
<dbReference type="GO" id="GO:0005737">
    <property type="term" value="C:cytoplasm"/>
    <property type="evidence" value="ECO:0007669"/>
    <property type="project" value="UniProtKB-SubCell"/>
</dbReference>
<dbReference type="CDD" id="cd06223">
    <property type="entry name" value="PRTases_typeI"/>
    <property type="match status" value="1"/>
</dbReference>
<dbReference type="STRING" id="32473.ENSXCOP00000005383"/>
<feature type="domain" description="Phosphoribosyltransferase" evidence="10">
    <location>
        <begin position="79"/>
        <end position="256"/>
    </location>
</feature>